<evidence type="ECO:0000313" key="3">
    <source>
        <dbReference type="Proteomes" id="UP001594288"/>
    </source>
</evidence>
<dbReference type="Pfam" id="PF01008">
    <property type="entry name" value="IF-2B"/>
    <property type="match status" value="1"/>
</dbReference>
<dbReference type="Gene3D" id="3.40.50.10470">
    <property type="entry name" value="Translation initiation factor eif-2b, domain 2"/>
    <property type="match status" value="1"/>
</dbReference>
<dbReference type="InterPro" id="IPR005251">
    <property type="entry name" value="IF-M1Pi"/>
</dbReference>
<reference evidence="2 3" key="1">
    <citation type="submission" date="2024-09" db="EMBL/GenBank/DDBJ databases">
        <authorList>
            <person name="D'Angelo T."/>
        </authorList>
    </citation>
    <scope>NUCLEOTIDE SEQUENCE [LARGE SCALE GENOMIC DNA]</scope>
    <source>
        <strain evidence="2">SAG AM-311-F02</strain>
    </source>
</reference>
<organism evidence="2 3">
    <name type="scientific">Eiseniibacteriota bacterium</name>
    <dbReference type="NCBI Taxonomy" id="2212470"/>
    <lineage>
        <taxon>Bacteria</taxon>
        <taxon>Candidatus Eiseniibacteriota</taxon>
    </lineage>
</organism>
<dbReference type="NCBIfam" id="NF004326">
    <property type="entry name" value="PRK05720.1"/>
    <property type="match status" value="1"/>
</dbReference>
<feature type="non-terminal residue" evidence="2">
    <location>
        <position position="327"/>
    </location>
</feature>
<dbReference type="Gene3D" id="1.20.120.420">
    <property type="entry name" value="translation initiation factor eif-2b, domain 1"/>
    <property type="match status" value="1"/>
</dbReference>
<keyword evidence="1 2" id="KW-0413">Isomerase</keyword>
<gene>
    <name evidence="2" type="primary">mtnA</name>
    <name evidence="2" type="ORF">ACFL2Z_05220</name>
</gene>
<keyword evidence="3" id="KW-1185">Reference proteome</keyword>
<dbReference type="InterPro" id="IPR011559">
    <property type="entry name" value="Initiation_fac_2B_a/b/d"/>
</dbReference>
<protein>
    <submittedName>
        <fullName evidence="2">S-methyl-5-thioribose-1-phosphate isomerase</fullName>
        <ecNumber evidence="2">5.3.1.23</ecNumber>
    </submittedName>
</protein>
<dbReference type="Proteomes" id="UP001594288">
    <property type="component" value="Unassembled WGS sequence"/>
</dbReference>
<dbReference type="HAMAP" id="MF_01678">
    <property type="entry name" value="Salvage_MtnA"/>
    <property type="match status" value="1"/>
</dbReference>
<dbReference type="InterPro" id="IPR027363">
    <property type="entry name" value="M1Pi_N"/>
</dbReference>
<comment type="caution">
    <text evidence="2">The sequence shown here is derived from an EMBL/GenBank/DDBJ whole genome shotgun (WGS) entry which is preliminary data.</text>
</comment>
<dbReference type="InterPro" id="IPR000649">
    <property type="entry name" value="IF-2B-related"/>
</dbReference>
<dbReference type="InterPro" id="IPR037171">
    <property type="entry name" value="NagB/RpiA_transferase-like"/>
</dbReference>
<dbReference type="NCBIfam" id="TIGR00512">
    <property type="entry name" value="salvage_mtnA"/>
    <property type="match status" value="1"/>
</dbReference>
<dbReference type="EMBL" id="JBHPEI010000106">
    <property type="protein sequence ID" value="MFC1800286.1"/>
    <property type="molecule type" value="Genomic_DNA"/>
</dbReference>
<evidence type="ECO:0000256" key="1">
    <source>
        <dbReference type="ARBA" id="ARBA00023235"/>
    </source>
</evidence>
<dbReference type="PANTHER" id="PTHR43475:SF1">
    <property type="entry name" value="METHYLTHIORIBOSE-1-PHOSPHATE ISOMERASE"/>
    <property type="match status" value="1"/>
</dbReference>
<proteinExistence type="inferred from homology"/>
<accession>A0ABV6YQD4</accession>
<dbReference type="InterPro" id="IPR042529">
    <property type="entry name" value="IF_2B-like_C"/>
</dbReference>
<sequence>MEPPVKPIEWMGDSVKIIDQRRLPGDECSLTLSDAGEVAEAIKDMALRGAPLIGIAAAMGVAVEARRWISSGWDEFEARVSGAIEMLSATRPTASNLFWALDRSRNVMAGQKPGGSPEAAASALAADAVAIYEEDLETGFRMGRIGVDLISEGSTLLTHCNAGGLATSGFGTALAPMYVAHQRGIKFRVYADETRPLLQGARLTAWELERSGIDVTVICDSASHLLMSRGAIDLVFVGSDRITRSGDFANKIGTYGVALSAKAAGVPFYVVAPVSTIDFALERGEDIPIEERDPVEVTDICGAKVTPQGVAAYNPAFDVTPAELVSG</sequence>
<dbReference type="EC" id="5.3.1.23" evidence="2"/>
<dbReference type="GO" id="GO:0046523">
    <property type="term" value="F:S-methyl-5-thioribose-1-phosphate isomerase activity"/>
    <property type="evidence" value="ECO:0007669"/>
    <property type="project" value="UniProtKB-EC"/>
</dbReference>
<dbReference type="PANTHER" id="PTHR43475">
    <property type="entry name" value="METHYLTHIORIBOSE-1-PHOSPHATE ISOMERASE"/>
    <property type="match status" value="1"/>
</dbReference>
<name>A0ABV6YQD4_UNCEI</name>
<dbReference type="NCBIfam" id="TIGR00524">
    <property type="entry name" value="eIF-2B_rel"/>
    <property type="match status" value="1"/>
</dbReference>
<evidence type="ECO:0000313" key="2">
    <source>
        <dbReference type="EMBL" id="MFC1800286.1"/>
    </source>
</evidence>
<dbReference type="SUPFAM" id="SSF100950">
    <property type="entry name" value="NagB/RpiA/CoA transferase-like"/>
    <property type="match status" value="1"/>
</dbReference>